<keyword evidence="4 14" id="KW-0444">Lipid biosynthesis</keyword>
<proteinExistence type="inferred from homology"/>
<evidence type="ECO:0000313" key="17">
    <source>
        <dbReference type="Proteomes" id="UP000013523"/>
    </source>
</evidence>
<feature type="active site" description="Proton acceptor" evidence="12">
    <location>
        <position position="158"/>
    </location>
</feature>
<evidence type="ECO:0000256" key="10">
    <source>
        <dbReference type="ARBA" id="ARBA00023221"/>
    </source>
</evidence>
<evidence type="ECO:0000256" key="6">
    <source>
        <dbReference type="ARBA" id="ARBA00022857"/>
    </source>
</evidence>
<dbReference type="OrthoDB" id="9803333at2"/>
<evidence type="ECO:0000256" key="8">
    <source>
        <dbReference type="ARBA" id="ARBA00023098"/>
    </source>
</evidence>
<protein>
    <recommendedName>
        <fullName evidence="14">3-oxoacyl-[acyl-carrier-protein] reductase</fullName>
        <ecNumber evidence="14">1.1.1.100</ecNumber>
    </recommendedName>
</protein>
<evidence type="ECO:0000256" key="5">
    <source>
        <dbReference type="ARBA" id="ARBA00022832"/>
    </source>
</evidence>
<dbReference type="PRINTS" id="PR00081">
    <property type="entry name" value="GDHRDH"/>
</dbReference>
<dbReference type="AlphaFoldDB" id="R4KA90"/>
<feature type="binding site" evidence="13">
    <location>
        <begin position="158"/>
        <end position="162"/>
    </location>
    <ligand>
        <name>NADP(+)</name>
        <dbReference type="ChEBI" id="CHEBI:58349"/>
    </ligand>
</feature>
<evidence type="ECO:0000256" key="1">
    <source>
        <dbReference type="ARBA" id="ARBA00002607"/>
    </source>
</evidence>
<evidence type="ECO:0000256" key="9">
    <source>
        <dbReference type="ARBA" id="ARBA00023160"/>
    </source>
</evidence>
<dbReference type="Gene3D" id="3.40.50.720">
    <property type="entry name" value="NAD(P)-binding Rossmann-like Domain"/>
    <property type="match status" value="1"/>
</dbReference>
<evidence type="ECO:0000256" key="2">
    <source>
        <dbReference type="ARBA" id="ARBA00005194"/>
    </source>
</evidence>
<dbReference type="InterPro" id="IPR057326">
    <property type="entry name" value="KR_dom"/>
</dbReference>
<feature type="domain" description="Ketoreductase" evidence="15">
    <location>
        <begin position="9"/>
        <end position="189"/>
    </location>
</feature>
<reference evidence="16 17" key="1">
    <citation type="submission" date="2012-01" db="EMBL/GenBank/DDBJ databases">
        <title>Complete sequence of chromosome of Clostridium pasteurianum BC1.</title>
        <authorList>
            <consortium name="US DOE Joint Genome Institute"/>
            <person name="Lucas S."/>
            <person name="Han J."/>
            <person name="Lapidus A."/>
            <person name="Cheng J.-F."/>
            <person name="Goodwin L."/>
            <person name="Pitluck S."/>
            <person name="Peters L."/>
            <person name="Mikhailova N."/>
            <person name="Teshima H."/>
            <person name="Detter J.C."/>
            <person name="Han C."/>
            <person name="Tapia R."/>
            <person name="Land M."/>
            <person name="Hauser L."/>
            <person name="Kyrpides N."/>
            <person name="Ivanova N."/>
            <person name="Pagani I."/>
            <person name="Dunn J."/>
            <person name="Taghavi S."/>
            <person name="Francis A."/>
            <person name="van der Lelie D."/>
            <person name="Woyke T."/>
        </authorList>
    </citation>
    <scope>NUCLEOTIDE SEQUENCE [LARGE SCALE GENOMIC DNA]</scope>
    <source>
        <strain evidence="16 17">BC1</strain>
    </source>
</reference>
<dbReference type="KEGG" id="cpas:Clopa_4810"/>
<dbReference type="EC" id="1.1.1.100" evidence="14"/>
<evidence type="ECO:0000256" key="12">
    <source>
        <dbReference type="PIRSR" id="PIRSR611284-1"/>
    </source>
</evidence>
<dbReference type="PATRIC" id="fig|86416.3.peg.4803"/>
<comment type="pathway">
    <text evidence="2 14">Lipid metabolism; fatty acid biosynthesis.</text>
</comment>
<gene>
    <name evidence="16" type="ORF">Clopa_4810</name>
</gene>
<feature type="binding site" evidence="13">
    <location>
        <position position="93"/>
    </location>
    <ligand>
        <name>NADP(+)</name>
        <dbReference type="ChEBI" id="CHEBI:58349"/>
    </ligand>
</feature>
<dbReference type="InterPro" id="IPR050259">
    <property type="entry name" value="SDR"/>
</dbReference>
<evidence type="ECO:0000256" key="11">
    <source>
        <dbReference type="ARBA" id="ARBA00048508"/>
    </source>
</evidence>
<dbReference type="STRING" id="86416.Clopa_4810"/>
<comment type="subunit">
    <text evidence="14">Homotetramer.</text>
</comment>
<dbReference type="HOGENOM" id="CLU_010194_1_3_9"/>
<dbReference type="PANTHER" id="PTHR42879:SF2">
    <property type="entry name" value="3-OXOACYL-[ACYL-CARRIER-PROTEIN] REDUCTASE FABG"/>
    <property type="match status" value="1"/>
</dbReference>
<evidence type="ECO:0000313" key="16">
    <source>
        <dbReference type="EMBL" id="AGK99493.1"/>
    </source>
</evidence>
<keyword evidence="7 14" id="KW-0560">Oxidoreductase</keyword>
<evidence type="ECO:0000256" key="4">
    <source>
        <dbReference type="ARBA" id="ARBA00022516"/>
    </source>
</evidence>
<dbReference type="NCBIfam" id="NF009466">
    <property type="entry name" value="PRK12826.1-2"/>
    <property type="match status" value="1"/>
</dbReference>
<dbReference type="PRINTS" id="PR00080">
    <property type="entry name" value="SDRFAMILY"/>
</dbReference>
<feature type="binding site" evidence="13">
    <location>
        <position position="191"/>
    </location>
    <ligand>
        <name>NADP(+)</name>
        <dbReference type="ChEBI" id="CHEBI:58349"/>
    </ligand>
</feature>
<keyword evidence="10" id="KW-0753">Steroid metabolism</keyword>
<evidence type="ECO:0000259" key="15">
    <source>
        <dbReference type="SMART" id="SM00822"/>
    </source>
</evidence>
<dbReference type="SMART" id="SM00822">
    <property type="entry name" value="PKS_KR"/>
    <property type="match status" value="1"/>
</dbReference>
<dbReference type="GO" id="GO:0004316">
    <property type="term" value="F:3-oxoacyl-[acyl-carrier-protein] reductase (NADPH) activity"/>
    <property type="evidence" value="ECO:0007669"/>
    <property type="project" value="UniProtKB-UniRule"/>
</dbReference>
<dbReference type="InterPro" id="IPR002347">
    <property type="entry name" value="SDR_fam"/>
</dbReference>
<comment type="function">
    <text evidence="1 14">Catalyzes the NADPH-dependent reduction of beta-ketoacyl-ACP substrates to beta-hydroxyacyl-ACP products, the first reductive step in the elongation cycle of fatty acid biosynthesis.</text>
</comment>
<dbReference type="Proteomes" id="UP000013523">
    <property type="component" value="Chromosome"/>
</dbReference>
<keyword evidence="8 14" id="KW-0443">Lipid metabolism</keyword>
<feature type="binding site" evidence="13">
    <location>
        <begin position="15"/>
        <end position="18"/>
    </location>
    <ligand>
        <name>NADP(+)</name>
        <dbReference type="ChEBI" id="CHEBI:58349"/>
    </ligand>
</feature>
<evidence type="ECO:0000256" key="13">
    <source>
        <dbReference type="PIRSR" id="PIRSR611284-2"/>
    </source>
</evidence>
<dbReference type="NCBIfam" id="TIGR01830">
    <property type="entry name" value="3oxo_ACP_reduc"/>
    <property type="match status" value="1"/>
</dbReference>
<keyword evidence="5 14" id="KW-0276">Fatty acid metabolism</keyword>
<comment type="similarity">
    <text evidence="3 14">Belongs to the short-chain dehydrogenases/reductases (SDR) family.</text>
</comment>
<dbReference type="GO" id="GO:0008202">
    <property type="term" value="P:steroid metabolic process"/>
    <property type="evidence" value="ECO:0007669"/>
    <property type="project" value="UniProtKB-KW"/>
</dbReference>
<dbReference type="EMBL" id="CP003261">
    <property type="protein sequence ID" value="AGK99493.1"/>
    <property type="molecule type" value="Genomic_DNA"/>
</dbReference>
<dbReference type="CDD" id="cd05333">
    <property type="entry name" value="BKR_SDR_c"/>
    <property type="match status" value="1"/>
</dbReference>
<dbReference type="RefSeq" id="WP_015617759.1">
    <property type="nucleotide sequence ID" value="NC_021182.1"/>
</dbReference>
<dbReference type="InterPro" id="IPR020904">
    <property type="entry name" value="Sc_DH/Rdtase_CS"/>
</dbReference>
<dbReference type="Pfam" id="PF13561">
    <property type="entry name" value="adh_short_C2"/>
    <property type="match status" value="1"/>
</dbReference>
<dbReference type="GO" id="GO:0006633">
    <property type="term" value="P:fatty acid biosynthetic process"/>
    <property type="evidence" value="ECO:0007669"/>
    <property type="project" value="UniProtKB-UniPathway"/>
</dbReference>
<dbReference type="UniPathway" id="UPA00094"/>
<sequence>MQCCSLKDKTAIVTGASRGIGRAIALRLADMGANLVLNYRSSIQGTEDIIKEIEEKGVKAIAVQADISKFEEAEKLVKAAVDTFKSIDILVNNAGITKDGLLLRMKEEDFDSVINVNLKGAFNTIKHVSGIMLKQRSGKIINISSVVGITGNAGQLNYAAAKAGILGLTKSAARELGSRGITVNAVAPGFIQTDMTEVLSDKVKENIKGTIPLKTLGSPEDVANLVGFLASDMAAYITGQVINVDGGMVMQ</sequence>
<dbReference type="SUPFAM" id="SSF51735">
    <property type="entry name" value="NAD(P)-binding Rossmann-fold domains"/>
    <property type="match status" value="1"/>
</dbReference>
<dbReference type="NCBIfam" id="NF004198">
    <property type="entry name" value="PRK05653.1-3"/>
    <property type="match status" value="1"/>
</dbReference>
<evidence type="ECO:0000256" key="14">
    <source>
        <dbReference type="RuleBase" id="RU366074"/>
    </source>
</evidence>
<evidence type="ECO:0000256" key="7">
    <source>
        <dbReference type="ARBA" id="ARBA00023002"/>
    </source>
</evidence>
<dbReference type="InterPro" id="IPR036291">
    <property type="entry name" value="NAD(P)-bd_dom_sf"/>
</dbReference>
<evidence type="ECO:0000256" key="3">
    <source>
        <dbReference type="ARBA" id="ARBA00006484"/>
    </source>
</evidence>
<dbReference type="InterPro" id="IPR011284">
    <property type="entry name" value="3oxo_ACP_reduc"/>
</dbReference>
<keyword evidence="17" id="KW-1185">Reference proteome</keyword>
<organism evidence="16 17">
    <name type="scientific">Clostridium pasteurianum BC1</name>
    <dbReference type="NCBI Taxonomy" id="86416"/>
    <lineage>
        <taxon>Bacteria</taxon>
        <taxon>Bacillati</taxon>
        <taxon>Bacillota</taxon>
        <taxon>Clostridia</taxon>
        <taxon>Eubacteriales</taxon>
        <taxon>Clostridiaceae</taxon>
        <taxon>Clostridium</taxon>
    </lineage>
</organism>
<keyword evidence="9 14" id="KW-0275">Fatty acid biosynthesis</keyword>
<dbReference type="NCBIfam" id="NF005559">
    <property type="entry name" value="PRK07231.1"/>
    <property type="match status" value="1"/>
</dbReference>
<dbReference type="GO" id="GO:0051287">
    <property type="term" value="F:NAD binding"/>
    <property type="evidence" value="ECO:0007669"/>
    <property type="project" value="UniProtKB-UniRule"/>
</dbReference>
<keyword evidence="6 13" id="KW-0521">NADP</keyword>
<dbReference type="FunFam" id="3.40.50.720:FF:000037">
    <property type="entry name" value="3-oxoacyl-[acyl-carrier-protein] reductase FabG"/>
    <property type="match status" value="1"/>
</dbReference>
<comment type="catalytic activity">
    <reaction evidence="11 14">
        <text>a (3R)-hydroxyacyl-[ACP] + NADP(+) = a 3-oxoacyl-[ACP] + NADPH + H(+)</text>
        <dbReference type="Rhea" id="RHEA:17397"/>
        <dbReference type="Rhea" id="RHEA-COMP:9916"/>
        <dbReference type="Rhea" id="RHEA-COMP:9945"/>
        <dbReference type="ChEBI" id="CHEBI:15378"/>
        <dbReference type="ChEBI" id="CHEBI:57783"/>
        <dbReference type="ChEBI" id="CHEBI:58349"/>
        <dbReference type="ChEBI" id="CHEBI:78776"/>
        <dbReference type="ChEBI" id="CHEBI:78827"/>
        <dbReference type="EC" id="1.1.1.100"/>
    </reaction>
</comment>
<dbReference type="PANTHER" id="PTHR42879">
    <property type="entry name" value="3-OXOACYL-(ACYL-CARRIER-PROTEIN) REDUCTASE"/>
    <property type="match status" value="1"/>
</dbReference>
<name>R4KA90_CLOPA</name>
<accession>R4KA90</accession>
<dbReference type="eggNOG" id="COG1028">
    <property type="taxonomic scope" value="Bacteria"/>
</dbReference>
<dbReference type="PROSITE" id="PS00061">
    <property type="entry name" value="ADH_SHORT"/>
    <property type="match status" value="1"/>
</dbReference>